<evidence type="ECO:0000313" key="3">
    <source>
        <dbReference type="Proteomes" id="UP000664096"/>
    </source>
</evidence>
<dbReference type="NCBIfam" id="NF033788">
    <property type="entry name" value="HTH_metalloreg"/>
    <property type="match status" value="1"/>
</dbReference>
<dbReference type="Proteomes" id="UP000664096">
    <property type="component" value="Unassembled WGS sequence"/>
</dbReference>
<dbReference type="InterPro" id="IPR001845">
    <property type="entry name" value="HTH_ArsR_DNA-bd_dom"/>
</dbReference>
<dbReference type="InterPro" id="IPR052543">
    <property type="entry name" value="HTH_Metal-responsive_Reg"/>
</dbReference>
<dbReference type="GO" id="GO:0032791">
    <property type="term" value="F:lead ion binding"/>
    <property type="evidence" value="ECO:0007669"/>
    <property type="project" value="TreeGrafter"/>
</dbReference>
<sequence length="233" mass="24980">MKDGPDIARIGALIGDPARANILSALMNGKALTATELAAEAGITGQTASSHLKKMIEGGLLSQNKQGRHRYFTLAGPEVGATLEALMGLAARKGHLRTRTGPKDPALRNARVCYDHLAGDIAVRIFDNLSARGFLEASSDKGGLRLSPSGSDFVSSLGIDLAALHASRRPMCRACLDWSERRNHLAGGLGAAMLTWFEKQGWVMREPDSRVVHISARGRSELFGLFPAAWPQK</sequence>
<name>A0A939EGB7_9HYPH</name>
<protein>
    <submittedName>
        <fullName evidence="2">Winged helix-turn-helix transcriptional regulator</fullName>
    </submittedName>
</protein>
<dbReference type="EMBL" id="JAEKJZ010000002">
    <property type="protein sequence ID" value="MBN9671245.1"/>
    <property type="molecule type" value="Genomic_DNA"/>
</dbReference>
<organism evidence="2 3">
    <name type="scientific">Roseibium aggregatum</name>
    <dbReference type="NCBI Taxonomy" id="187304"/>
    <lineage>
        <taxon>Bacteria</taxon>
        <taxon>Pseudomonadati</taxon>
        <taxon>Pseudomonadota</taxon>
        <taxon>Alphaproteobacteria</taxon>
        <taxon>Hyphomicrobiales</taxon>
        <taxon>Stappiaceae</taxon>
        <taxon>Roseibium</taxon>
    </lineage>
</organism>
<dbReference type="CDD" id="cd00090">
    <property type="entry name" value="HTH_ARSR"/>
    <property type="match status" value="1"/>
</dbReference>
<dbReference type="PRINTS" id="PR00778">
    <property type="entry name" value="HTHARSR"/>
</dbReference>
<evidence type="ECO:0000313" key="2">
    <source>
        <dbReference type="EMBL" id="MBN9671245.1"/>
    </source>
</evidence>
<dbReference type="Pfam" id="PF12840">
    <property type="entry name" value="HTH_20"/>
    <property type="match status" value="1"/>
</dbReference>
<dbReference type="PANTHER" id="PTHR39168:SF1">
    <property type="entry name" value="TRANSCRIPTIONAL REGULATORY PROTEIN"/>
    <property type="match status" value="1"/>
</dbReference>
<dbReference type="AlphaFoldDB" id="A0A939EGB7"/>
<dbReference type="SMART" id="SM00418">
    <property type="entry name" value="HTH_ARSR"/>
    <property type="match status" value="1"/>
</dbReference>
<evidence type="ECO:0000259" key="1">
    <source>
        <dbReference type="PROSITE" id="PS50987"/>
    </source>
</evidence>
<proteinExistence type="predicted"/>
<dbReference type="Gene3D" id="1.10.10.10">
    <property type="entry name" value="Winged helix-like DNA-binding domain superfamily/Winged helix DNA-binding domain"/>
    <property type="match status" value="1"/>
</dbReference>
<dbReference type="GO" id="GO:0010288">
    <property type="term" value="P:response to lead ion"/>
    <property type="evidence" value="ECO:0007669"/>
    <property type="project" value="TreeGrafter"/>
</dbReference>
<dbReference type="InterPro" id="IPR011991">
    <property type="entry name" value="ArsR-like_HTH"/>
</dbReference>
<dbReference type="GO" id="GO:0046686">
    <property type="term" value="P:response to cadmium ion"/>
    <property type="evidence" value="ECO:0007669"/>
    <property type="project" value="TreeGrafter"/>
</dbReference>
<feature type="domain" description="HTH arsR-type" evidence="1">
    <location>
        <begin position="1"/>
        <end position="94"/>
    </location>
</feature>
<dbReference type="InterPro" id="IPR036388">
    <property type="entry name" value="WH-like_DNA-bd_sf"/>
</dbReference>
<dbReference type="RefSeq" id="WP_207141089.1">
    <property type="nucleotide sequence ID" value="NZ_JAEKJZ010000002.1"/>
</dbReference>
<dbReference type="GO" id="GO:0097063">
    <property type="term" value="F:cadmium ion sensor activity"/>
    <property type="evidence" value="ECO:0007669"/>
    <property type="project" value="TreeGrafter"/>
</dbReference>
<reference evidence="2" key="1">
    <citation type="submission" date="2020-12" db="EMBL/GenBank/DDBJ databases">
        <title>Oil enriched cultivation method for isolating marine PHA-producing bacteria.</title>
        <authorList>
            <person name="Zheng W."/>
            <person name="Yu S."/>
            <person name="Huang Y."/>
        </authorList>
    </citation>
    <scope>NUCLEOTIDE SEQUENCE</scope>
    <source>
        <strain evidence="2">SY-2-12</strain>
    </source>
</reference>
<dbReference type="PANTHER" id="PTHR39168">
    <property type="entry name" value="TRANSCRIPTIONAL REGULATOR-RELATED"/>
    <property type="match status" value="1"/>
</dbReference>
<dbReference type="GO" id="GO:0003700">
    <property type="term" value="F:DNA-binding transcription factor activity"/>
    <property type="evidence" value="ECO:0007669"/>
    <property type="project" value="InterPro"/>
</dbReference>
<dbReference type="GO" id="GO:0003677">
    <property type="term" value="F:DNA binding"/>
    <property type="evidence" value="ECO:0007669"/>
    <property type="project" value="TreeGrafter"/>
</dbReference>
<dbReference type="InterPro" id="IPR036390">
    <property type="entry name" value="WH_DNA-bd_sf"/>
</dbReference>
<accession>A0A939EGB7</accession>
<gene>
    <name evidence="2" type="ORF">JF539_12940</name>
</gene>
<dbReference type="PROSITE" id="PS50987">
    <property type="entry name" value="HTH_ARSR_2"/>
    <property type="match status" value="1"/>
</dbReference>
<dbReference type="SUPFAM" id="SSF46785">
    <property type="entry name" value="Winged helix' DNA-binding domain"/>
    <property type="match status" value="1"/>
</dbReference>
<comment type="caution">
    <text evidence="2">The sequence shown here is derived from an EMBL/GenBank/DDBJ whole genome shotgun (WGS) entry which is preliminary data.</text>
</comment>